<dbReference type="InParanoid" id="D2V991"/>
<dbReference type="KEGG" id="ngr:NAEGRDRAFT_47792"/>
<dbReference type="EMBL" id="GG738858">
    <property type="protein sequence ID" value="EFC46669.1"/>
    <property type="molecule type" value="Genomic_DNA"/>
</dbReference>
<keyword evidence="2" id="KW-0732">Signal</keyword>
<evidence type="ECO:0000256" key="2">
    <source>
        <dbReference type="SAM" id="SignalP"/>
    </source>
</evidence>
<proteinExistence type="predicted"/>
<accession>D2V991</accession>
<keyword evidence="1" id="KW-0472">Membrane</keyword>
<dbReference type="AlphaFoldDB" id="D2V991"/>
<reference evidence="3 4" key="1">
    <citation type="journal article" date="2010" name="Cell">
        <title>The genome of Naegleria gruberi illuminates early eukaryotic versatility.</title>
        <authorList>
            <person name="Fritz-Laylin L.K."/>
            <person name="Prochnik S.E."/>
            <person name="Ginger M.L."/>
            <person name="Dacks J.B."/>
            <person name="Carpenter M.L."/>
            <person name="Field M.C."/>
            <person name="Kuo A."/>
            <person name="Paredez A."/>
            <person name="Chapman J."/>
            <person name="Pham J."/>
            <person name="Shu S."/>
            <person name="Neupane R."/>
            <person name="Cipriano M."/>
            <person name="Mancuso J."/>
            <person name="Tu H."/>
            <person name="Salamov A."/>
            <person name="Lindquist E."/>
            <person name="Shapiro H."/>
            <person name="Lucas S."/>
            <person name="Grigoriev I.V."/>
            <person name="Cande W.Z."/>
            <person name="Fulton C."/>
            <person name="Rokhsar D.S."/>
            <person name="Dawson S.C."/>
        </authorList>
    </citation>
    <scope>NUCLEOTIDE SEQUENCE [LARGE SCALE GENOMIC DNA]</scope>
    <source>
        <strain evidence="3 4">NEG-M</strain>
    </source>
</reference>
<dbReference type="OMA" id="CTHRENC"/>
<evidence type="ECO:0000313" key="3">
    <source>
        <dbReference type="EMBL" id="EFC46669.1"/>
    </source>
</evidence>
<name>D2V991_NAEGR</name>
<dbReference type="VEuPathDB" id="AmoebaDB:NAEGRDRAFT_47792"/>
<dbReference type="RefSeq" id="XP_002679413.1">
    <property type="nucleotide sequence ID" value="XM_002679367.1"/>
</dbReference>
<keyword evidence="1" id="KW-0812">Transmembrane</keyword>
<dbReference type="Proteomes" id="UP000006671">
    <property type="component" value="Unassembled WGS sequence"/>
</dbReference>
<keyword evidence="1" id="KW-1133">Transmembrane helix</keyword>
<dbReference type="GeneID" id="8859628"/>
<sequence>MKPYLLLFTLASLYLMLSTVVGQQCTSNYVSGITAADAASSKASSLVCPTGSINGFSFTGNRTCISIPNTILPNYVGMSCAGSSSACQANWLGCAARTQTCEYRRTRILGDYCTHRENCVGSFGSASAYTNCVNNQCVSFKVLPVVNVEGGACLEKSLNETTNIVNDCATGFYCYQGACLKMAYNSDEGGPCETISGGVRVFCKENSGLTCISNVCYKPTILQLGQNCSGLPVSTVCADGLYCRKENIDSAAKTCQKPSVYGEFCETPSDCYKLPILQMRCAKNKCIRRWHLLDGEACDKNDDCFNNYCENLKCSSTVVTCSTAKACPSSSDLKCGCGGLSSASPFNGTCVQPCNGFREDFYACAYNNGVDELTSGMTSTISYQPVDANSTVITKLCSKQYANMIKCYKKAWTDAGMADVSALTTLSGLDVTGQPQIPTNLTLPVVGRNLTSPSPKVAVSVSLVFYASEATFITTSLPFVFALLFICLSFVL</sequence>
<organism evidence="4">
    <name type="scientific">Naegleria gruberi</name>
    <name type="common">Amoeba</name>
    <dbReference type="NCBI Taxonomy" id="5762"/>
    <lineage>
        <taxon>Eukaryota</taxon>
        <taxon>Discoba</taxon>
        <taxon>Heterolobosea</taxon>
        <taxon>Tetramitia</taxon>
        <taxon>Eutetramitia</taxon>
        <taxon>Vahlkampfiidae</taxon>
        <taxon>Naegleria</taxon>
    </lineage>
</organism>
<evidence type="ECO:0000313" key="4">
    <source>
        <dbReference type="Proteomes" id="UP000006671"/>
    </source>
</evidence>
<feature type="signal peptide" evidence="2">
    <location>
        <begin position="1"/>
        <end position="22"/>
    </location>
</feature>
<gene>
    <name evidence="3" type="ORF">NAEGRDRAFT_47792</name>
</gene>
<dbReference type="OrthoDB" id="10258784at2759"/>
<protein>
    <submittedName>
        <fullName evidence="3">Predicted protein</fullName>
    </submittedName>
</protein>
<keyword evidence="4" id="KW-1185">Reference proteome</keyword>
<feature type="chain" id="PRO_5003037943" evidence="2">
    <location>
        <begin position="23"/>
        <end position="492"/>
    </location>
</feature>
<evidence type="ECO:0000256" key="1">
    <source>
        <dbReference type="SAM" id="Phobius"/>
    </source>
</evidence>
<feature type="transmembrane region" description="Helical" evidence="1">
    <location>
        <begin position="470"/>
        <end position="491"/>
    </location>
</feature>